<evidence type="ECO:0000256" key="2">
    <source>
        <dbReference type="ARBA" id="ARBA00005217"/>
    </source>
</evidence>
<keyword evidence="8" id="KW-0819">tRNA processing</keyword>
<dbReference type="Pfam" id="PF16199">
    <property type="entry name" value="Radical_SAM_C"/>
    <property type="match status" value="1"/>
</dbReference>
<dbReference type="SUPFAM" id="SSF55729">
    <property type="entry name" value="Acyl-CoA N-acyltransferases (Nat)"/>
    <property type="match status" value="1"/>
</dbReference>
<comment type="cofactor">
    <cofactor evidence="1">
        <name>[4Fe-4S] cluster</name>
        <dbReference type="ChEBI" id="CHEBI:49883"/>
    </cofactor>
</comment>
<comment type="pathway">
    <text evidence="2">tRNA modification.</text>
</comment>
<dbReference type="SFLD" id="SFLDF00344">
    <property type="entry name" value="ELP3-like"/>
    <property type="match status" value="1"/>
</dbReference>
<dbReference type="FunFam" id="3.80.30.20:FF:000011">
    <property type="entry name" value="Elongator complex"/>
    <property type="match status" value="1"/>
</dbReference>
<dbReference type="InterPro" id="IPR032432">
    <property type="entry name" value="Radical_SAM_C"/>
</dbReference>
<evidence type="ECO:0000256" key="1">
    <source>
        <dbReference type="ARBA" id="ARBA00001966"/>
    </source>
</evidence>
<dbReference type="GO" id="GO:0005634">
    <property type="term" value="C:nucleus"/>
    <property type="evidence" value="ECO:0007669"/>
    <property type="project" value="TreeGrafter"/>
</dbReference>
<keyword evidence="6" id="KW-0808">Transferase</keyword>
<dbReference type="EC" id="2.3.1.311" evidence="14"/>
<dbReference type="Gene3D" id="3.40.630.30">
    <property type="match status" value="1"/>
</dbReference>
<dbReference type="SUPFAM" id="SSF102114">
    <property type="entry name" value="Radical SAM enzymes"/>
    <property type="match status" value="1"/>
</dbReference>
<keyword evidence="12" id="KW-0411">Iron-sulfur</keyword>
<dbReference type="Gene3D" id="3.80.30.20">
    <property type="entry name" value="tm_1862 like domain"/>
    <property type="match status" value="1"/>
</dbReference>
<dbReference type="InterPro" id="IPR034687">
    <property type="entry name" value="ELP3-like"/>
</dbReference>
<keyword evidence="13" id="KW-0012">Acyltransferase</keyword>
<keyword evidence="11" id="KW-0408">Iron</keyword>
<sequence length="683" mass="77524">MATAEARGAKDYCGPDDGSGNGASGAPGDHAFVPACSTSAPTFDKPRNLPGWREKNFSPEDDPFTYMRHSTKGKALNHDVEDIYRRWDEIIPEDKVDTFRQMVAELVEARPENERDLTKVLTKSRRKHKMIPKKSQLLHMYRTMRSAGEIEEVPGMERLLMKKSGKSSSGVLVITVVTSPYPKVGDKVQTFSCKWDCHYCPNEPGQPRSYLHDEPSVLRANQNSFDACLQFTDRAAVLAQNGHPVDKIEIIVLGGTWASYPHQYQEEFCRDLFYAANTFYEREKRGRLSIAEEQRINESAQCKIIGLTLETRPDTVNPEELLRLRKYGCTRVQIGVQHTNDAILKKINRRHYREDAARAIRLLKDTCYKIDIHLMPNLPGSSPDLDKHMFLDVLNSEDLQVDQWKIYPCEVVPWTKIKKWFDEGTFVPYGLDDLVQVLMYGKSRVHPWIRLNRVVRDIPSQYILGGVDVPNLREDVASIMRKQGNPCKCIRCREVHDNKKAVREAELVVRHYRGSGGDEYFISFENKDRSKICGFVRLRLSRNAGAGVFPELEGTALVRELHVYGVLIATENKVKKSAQHVGFGKRMMREAEKIAWRAGYRRIAVIAGVGTRNYYRKQLGYEMEGEGAFMVKQLACPLTWRELAVDRTTLKYAALGIGALGVSLAIAKYWAGVGSSGNKVASR</sequence>
<comment type="catalytic activity">
    <reaction evidence="15">
        <text>uridine(34) in tRNA + acetyl-CoA + S-adenosyl-L-methionine + H2O = 5-(carboxymethyl)uridine(34) in tRNA + 5'-deoxyadenosine + L-methionine + CoA + 2 H(+)</text>
        <dbReference type="Rhea" id="RHEA:61020"/>
        <dbReference type="Rhea" id="RHEA-COMP:10407"/>
        <dbReference type="Rhea" id="RHEA-COMP:11727"/>
        <dbReference type="ChEBI" id="CHEBI:15377"/>
        <dbReference type="ChEBI" id="CHEBI:15378"/>
        <dbReference type="ChEBI" id="CHEBI:17319"/>
        <dbReference type="ChEBI" id="CHEBI:57287"/>
        <dbReference type="ChEBI" id="CHEBI:57288"/>
        <dbReference type="ChEBI" id="CHEBI:57844"/>
        <dbReference type="ChEBI" id="CHEBI:59789"/>
        <dbReference type="ChEBI" id="CHEBI:65315"/>
        <dbReference type="ChEBI" id="CHEBI:74882"/>
        <dbReference type="EC" id="2.3.1.311"/>
    </reaction>
    <physiologicalReaction direction="left-to-right" evidence="15">
        <dbReference type="Rhea" id="RHEA:61021"/>
    </physiologicalReaction>
</comment>
<evidence type="ECO:0000256" key="15">
    <source>
        <dbReference type="ARBA" id="ARBA00047372"/>
    </source>
</evidence>
<dbReference type="PANTHER" id="PTHR11135:SF2">
    <property type="entry name" value="ELONGATOR COMPLEX PROTEIN 3"/>
    <property type="match status" value="1"/>
</dbReference>
<evidence type="ECO:0000256" key="3">
    <source>
        <dbReference type="ARBA" id="ARBA00005494"/>
    </source>
</evidence>
<dbReference type="InterPro" id="IPR023404">
    <property type="entry name" value="rSAM_horseshoe"/>
</dbReference>
<evidence type="ECO:0000256" key="13">
    <source>
        <dbReference type="ARBA" id="ARBA00023315"/>
    </source>
</evidence>
<dbReference type="Proteomes" id="UP001472866">
    <property type="component" value="Chromosome 08"/>
</dbReference>
<evidence type="ECO:0000256" key="7">
    <source>
        <dbReference type="ARBA" id="ARBA00022691"/>
    </source>
</evidence>
<dbReference type="InterPro" id="IPR016181">
    <property type="entry name" value="Acyl_CoA_acyltransferase"/>
</dbReference>
<dbReference type="SFLD" id="SFLDS00029">
    <property type="entry name" value="Radical_SAM"/>
    <property type="match status" value="1"/>
</dbReference>
<keyword evidence="5" id="KW-0820">tRNA-binding</keyword>
<dbReference type="InterPro" id="IPR039661">
    <property type="entry name" value="ELP3"/>
</dbReference>
<evidence type="ECO:0000256" key="16">
    <source>
        <dbReference type="SAM" id="MobiDB-lite"/>
    </source>
</evidence>
<dbReference type="InterPro" id="IPR058240">
    <property type="entry name" value="rSAM_sf"/>
</dbReference>
<gene>
    <name evidence="18" type="ORF">HKI87_08g54680</name>
</gene>
<dbReference type="InterPro" id="IPR006638">
    <property type="entry name" value="Elp3/MiaA/NifB-like_rSAM"/>
</dbReference>
<accession>A0AAX4PD94</accession>
<protein>
    <recommendedName>
        <fullName evidence="14">tRNA carboxymethyluridine synthase</fullName>
        <ecNumber evidence="14">2.3.1.311</ecNumber>
    </recommendedName>
</protein>
<evidence type="ECO:0000256" key="8">
    <source>
        <dbReference type="ARBA" id="ARBA00022694"/>
    </source>
</evidence>
<keyword evidence="4" id="KW-0004">4Fe-4S</keyword>
<dbReference type="CDD" id="cd04301">
    <property type="entry name" value="NAT_SF"/>
    <property type="match status" value="1"/>
</dbReference>
<evidence type="ECO:0000256" key="10">
    <source>
        <dbReference type="ARBA" id="ARBA00022884"/>
    </source>
</evidence>
<evidence type="ECO:0000256" key="11">
    <source>
        <dbReference type="ARBA" id="ARBA00023004"/>
    </source>
</evidence>
<dbReference type="GO" id="GO:0046872">
    <property type="term" value="F:metal ion binding"/>
    <property type="evidence" value="ECO:0007669"/>
    <property type="project" value="UniProtKB-KW"/>
</dbReference>
<proteinExistence type="inferred from homology"/>
<evidence type="ECO:0000256" key="14">
    <source>
        <dbReference type="ARBA" id="ARBA00044771"/>
    </source>
</evidence>
<keyword evidence="7" id="KW-0949">S-adenosyl-L-methionine</keyword>
<dbReference type="SMART" id="SM00729">
    <property type="entry name" value="Elp3"/>
    <property type="match status" value="1"/>
</dbReference>
<keyword evidence="10" id="KW-0694">RNA-binding</keyword>
<dbReference type="GO" id="GO:0002926">
    <property type="term" value="P:tRNA wobble base 5-methoxycarbonylmethyl-2-thiouridinylation"/>
    <property type="evidence" value="ECO:0007669"/>
    <property type="project" value="TreeGrafter"/>
</dbReference>
<dbReference type="CDD" id="cd01335">
    <property type="entry name" value="Radical_SAM"/>
    <property type="match status" value="1"/>
</dbReference>
<dbReference type="InterPro" id="IPR007197">
    <property type="entry name" value="rSAM"/>
</dbReference>
<dbReference type="GO" id="GO:0005737">
    <property type="term" value="C:cytoplasm"/>
    <property type="evidence" value="ECO:0007669"/>
    <property type="project" value="TreeGrafter"/>
</dbReference>
<dbReference type="EMBL" id="CP151508">
    <property type="protein sequence ID" value="WZN63915.1"/>
    <property type="molecule type" value="Genomic_DNA"/>
</dbReference>
<reference evidence="18 19" key="1">
    <citation type="submission" date="2024-03" db="EMBL/GenBank/DDBJ databases">
        <title>Complete genome sequence of the green alga Chloropicon roscoffensis RCC1871.</title>
        <authorList>
            <person name="Lemieux C."/>
            <person name="Pombert J.-F."/>
            <person name="Otis C."/>
            <person name="Turmel M."/>
        </authorList>
    </citation>
    <scope>NUCLEOTIDE SEQUENCE [LARGE SCALE GENOMIC DNA]</scope>
    <source>
        <strain evidence="18 19">RCC1871</strain>
    </source>
</reference>
<dbReference type="GO" id="GO:0051539">
    <property type="term" value="F:4 iron, 4 sulfur cluster binding"/>
    <property type="evidence" value="ECO:0007669"/>
    <property type="project" value="UniProtKB-KW"/>
</dbReference>
<evidence type="ECO:0000313" key="18">
    <source>
        <dbReference type="EMBL" id="WZN63915.1"/>
    </source>
</evidence>
<evidence type="ECO:0000256" key="4">
    <source>
        <dbReference type="ARBA" id="ARBA00022485"/>
    </source>
</evidence>
<dbReference type="GO" id="GO:0106261">
    <property type="term" value="F:tRNA uridine(34) acetyltransferase activity"/>
    <property type="evidence" value="ECO:0007669"/>
    <property type="project" value="UniProtKB-EC"/>
</dbReference>
<dbReference type="PANTHER" id="PTHR11135">
    <property type="entry name" value="HISTONE ACETYLTRANSFERASE-RELATED"/>
    <property type="match status" value="1"/>
</dbReference>
<dbReference type="GO" id="GO:0033588">
    <property type="term" value="C:elongator holoenzyme complex"/>
    <property type="evidence" value="ECO:0007669"/>
    <property type="project" value="TreeGrafter"/>
</dbReference>
<evidence type="ECO:0000256" key="12">
    <source>
        <dbReference type="ARBA" id="ARBA00023014"/>
    </source>
</evidence>
<organism evidence="18 19">
    <name type="scientific">Chloropicon roscoffensis</name>
    <dbReference type="NCBI Taxonomy" id="1461544"/>
    <lineage>
        <taxon>Eukaryota</taxon>
        <taxon>Viridiplantae</taxon>
        <taxon>Chlorophyta</taxon>
        <taxon>Chloropicophyceae</taxon>
        <taxon>Chloropicales</taxon>
        <taxon>Chloropicaceae</taxon>
        <taxon>Chloropicon</taxon>
    </lineage>
</organism>
<dbReference type="PROSITE" id="PS51186">
    <property type="entry name" value="GNAT"/>
    <property type="match status" value="1"/>
</dbReference>
<feature type="region of interest" description="Disordered" evidence="16">
    <location>
        <begin position="1"/>
        <end position="31"/>
    </location>
</feature>
<dbReference type="GO" id="GO:0000049">
    <property type="term" value="F:tRNA binding"/>
    <property type="evidence" value="ECO:0007669"/>
    <property type="project" value="UniProtKB-KW"/>
</dbReference>
<dbReference type="SFLD" id="SFLDG01086">
    <property type="entry name" value="elongater_protein-like"/>
    <property type="match status" value="1"/>
</dbReference>
<comment type="similarity">
    <text evidence="3">Belongs to the ELP3 family.</text>
</comment>
<evidence type="ECO:0000256" key="5">
    <source>
        <dbReference type="ARBA" id="ARBA00022555"/>
    </source>
</evidence>
<dbReference type="Pfam" id="PF04055">
    <property type="entry name" value="Radical_SAM"/>
    <property type="match status" value="1"/>
</dbReference>
<evidence type="ECO:0000259" key="17">
    <source>
        <dbReference type="PROSITE" id="PS51186"/>
    </source>
</evidence>
<dbReference type="AlphaFoldDB" id="A0AAX4PD94"/>
<dbReference type="NCBIfam" id="TIGR01211">
    <property type="entry name" value="ELP3"/>
    <property type="match status" value="1"/>
</dbReference>
<dbReference type="InterPro" id="IPR000182">
    <property type="entry name" value="GNAT_dom"/>
</dbReference>
<feature type="domain" description="N-acetyltransferase" evidence="17">
    <location>
        <begin position="490"/>
        <end position="639"/>
    </location>
</feature>
<keyword evidence="19" id="KW-1185">Reference proteome</keyword>
<evidence type="ECO:0000313" key="19">
    <source>
        <dbReference type="Proteomes" id="UP001472866"/>
    </source>
</evidence>
<evidence type="ECO:0000256" key="6">
    <source>
        <dbReference type="ARBA" id="ARBA00022679"/>
    </source>
</evidence>
<evidence type="ECO:0000256" key="9">
    <source>
        <dbReference type="ARBA" id="ARBA00022723"/>
    </source>
</evidence>
<name>A0AAX4PD94_9CHLO</name>
<keyword evidence="9" id="KW-0479">Metal-binding</keyword>